<dbReference type="HOGENOM" id="CLU_796749_0_0_11"/>
<dbReference type="GO" id="GO:0004180">
    <property type="term" value="F:carboxypeptidase activity"/>
    <property type="evidence" value="ECO:0007669"/>
    <property type="project" value="UniProtKB-KW"/>
</dbReference>
<dbReference type="Gene3D" id="3.30.1380.10">
    <property type="match status" value="1"/>
</dbReference>
<keyword evidence="1" id="KW-0175">Coiled coil</keyword>
<evidence type="ECO:0000313" key="4">
    <source>
        <dbReference type="Proteomes" id="UP000001918"/>
    </source>
</evidence>
<evidence type="ECO:0000313" key="3">
    <source>
        <dbReference type="EMBL" id="ACY96489.1"/>
    </source>
</evidence>
<accession>D1A6L4</accession>
<dbReference type="KEGG" id="tcu:Tcur_0901"/>
<dbReference type="PANTHER" id="PTHR34385:SF1">
    <property type="entry name" value="PEPTIDOGLYCAN L-ALANYL-D-GLUTAMATE ENDOPEPTIDASE CWLK"/>
    <property type="match status" value="1"/>
</dbReference>
<dbReference type="SUPFAM" id="SSF55166">
    <property type="entry name" value="Hedgehog/DD-peptidase"/>
    <property type="match status" value="1"/>
</dbReference>
<dbReference type="CDD" id="cd14814">
    <property type="entry name" value="Peptidase_M15"/>
    <property type="match status" value="1"/>
</dbReference>
<name>D1A6L4_THECD</name>
<feature type="domain" description="D-alanyl-D-alanine carboxypeptidase-like core" evidence="2">
    <location>
        <begin position="240"/>
        <end position="346"/>
    </location>
</feature>
<dbReference type="RefSeq" id="WP_012851273.1">
    <property type="nucleotide sequence ID" value="NC_013510.1"/>
</dbReference>
<dbReference type="eggNOG" id="COG1876">
    <property type="taxonomic scope" value="Bacteria"/>
</dbReference>
<organism evidence="3 4">
    <name type="scientific">Thermomonospora curvata (strain ATCC 19995 / DSM 43183 / JCM 3096 / KCTC 9072 / NBRC 15933 / NCIMB 10081 / Henssen B9)</name>
    <dbReference type="NCBI Taxonomy" id="471852"/>
    <lineage>
        <taxon>Bacteria</taxon>
        <taxon>Bacillati</taxon>
        <taxon>Actinomycetota</taxon>
        <taxon>Actinomycetes</taxon>
        <taxon>Streptosporangiales</taxon>
        <taxon>Thermomonosporaceae</taxon>
        <taxon>Thermomonospora</taxon>
    </lineage>
</organism>
<dbReference type="InterPro" id="IPR009045">
    <property type="entry name" value="Zn_M74/Hedgehog-like"/>
</dbReference>
<sequence length="350" mass="39325">MLIQRSAALGAAFLVVTLLAVLCAPQGWVPAAAARSATDPVERLRREADKAREDLEKATKKWESGKKELAKSQEKLRRTLQELGKAEAELNRIRAPLAQLANTVYQNPGSTGMLGLLNGGDSMASLRMTADLAHIAMGQQKLIQRADELQERYEKLASTAQELQSRNAVEQTRLQQQIQALKQRSAELTAQLTAMLDQLDVSRERRLLLSCPEDLVADARRYPNGLIPSKYLCPLPQKGEYLRADAARAFYQLNTAYRKRFGRDICVTDSYRSLSEQQQIYYRRPGFAAIPGRSNHGLGTAVDLCGGVQISGSVQFNWMEANSRKYGWFHPSWAYSNPFEPWHWEFGSEH</sequence>
<dbReference type="Pfam" id="PF02557">
    <property type="entry name" value="VanY"/>
    <property type="match status" value="1"/>
</dbReference>
<feature type="coiled-coil region" evidence="1">
    <location>
        <begin position="139"/>
        <end position="198"/>
    </location>
</feature>
<dbReference type="Proteomes" id="UP000001918">
    <property type="component" value="Chromosome"/>
</dbReference>
<dbReference type="AlphaFoldDB" id="D1A6L4"/>
<dbReference type="InterPro" id="IPR052179">
    <property type="entry name" value="DD-CPase-like"/>
</dbReference>
<dbReference type="eggNOG" id="COG5283">
    <property type="taxonomic scope" value="Bacteria"/>
</dbReference>
<keyword evidence="4" id="KW-1185">Reference proteome</keyword>
<keyword evidence="3" id="KW-0121">Carboxypeptidase</keyword>
<proteinExistence type="predicted"/>
<reference evidence="3 4" key="1">
    <citation type="journal article" date="2011" name="Stand. Genomic Sci.">
        <title>Complete genome sequence of Thermomonospora curvata type strain (B9).</title>
        <authorList>
            <person name="Chertkov O."/>
            <person name="Sikorski J."/>
            <person name="Nolan M."/>
            <person name="Lapidus A."/>
            <person name="Lucas S."/>
            <person name="Del Rio T.G."/>
            <person name="Tice H."/>
            <person name="Cheng J.F."/>
            <person name="Goodwin L."/>
            <person name="Pitluck S."/>
            <person name="Liolios K."/>
            <person name="Ivanova N."/>
            <person name="Mavromatis K."/>
            <person name="Mikhailova N."/>
            <person name="Ovchinnikova G."/>
            <person name="Pati A."/>
            <person name="Chen A."/>
            <person name="Palaniappan K."/>
            <person name="Djao O.D."/>
            <person name="Land M."/>
            <person name="Hauser L."/>
            <person name="Chang Y.J."/>
            <person name="Jeffries C.D."/>
            <person name="Brettin T."/>
            <person name="Han C."/>
            <person name="Detter J.C."/>
            <person name="Rohde M."/>
            <person name="Goker M."/>
            <person name="Woyke T."/>
            <person name="Bristow J."/>
            <person name="Eisen J.A."/>
            <person name="Markowitz V."/>
            <person name="Hugenholtz P."/>
            <person name="Klenk H.P."/>
            <person name="Kyrpides N.C."/>
        </authorList>
    </citation>
    <scope>NUCLEOTIDE SEQUENCE [LARGE SCALE GENOMIC DNA]</scope>
    <source>
        <strain evidence="4">ATCC 19995 / DSM 43183 / JCM 3096 / KCTC 9072 / NBRC 15933 / NCIMB 10081 / Henssen B9</strain>
    </source>
</reference>
<dbReference type="Gene3D" id="6.10.250.3150">
    <property type="match status" value="1"/>
</dbReference>
<dbReference type="PANTHER" id="PTHR34385">
    <property type="entry name" value="D-ALANYL-D-ALANINE CARBOXYPEPTIDASE"/>
    <property type="match status" value="1"/>
</dbReference>
<dbReference type="EMBL" id="CP001738">
    <property type="protein sequence ID" value="ACY96489.1"/>
    <property type="molecule type" value="Genomic_DNA"/>
</dbReference>
<dbReference type="GO" id="GO:0006508">
    <property type="term" value="P:proteolysis"/>
    <property type="evidence" value="ECO:0007669"/>
    <property type="project" value="InterPro"/>
</dbReference>
<dbReference type="STRING" id="471852.Tcur_0901"/>
<dbReference type="InterPro" id="IPR003709">
    <property type="entry name" value="VanY-like_core_dom"/>
</dbReference>
<gene>
    <name evidence="3" type="ordered locus">Tcur_0901</name>
</gene>
<protein>
    <submittedName>
        <fullName evidence="3">Peptidase M15B and M15C DD-carboxypeptidase VanY/endolysin</fullName>
    </submittedName>
</protein>
<keyword evidence="3" id="KW-0378">Hydrolase</keyword>
<evidence type="ECO:0000259" key="2">
    <source>
        <dbReference type="Pfam" id="PF02557"/>
    </source>
</evidence>
<feature type="coiled-coil region" evidence="1">
    <location>
        <begin position="41"/>
        <end position="89"/>
    </location>
</feature>
<keyword evidence="3" id="KW-0645">Protease</keyword>
<evidence type="ECO:0000256" key="1">
    <source>
        <dbReference type="SAM" id="Coils"/>
    </source>
</evidence>